<keyword evidence="2" id="KW-1185">Reference proteome</keyword>
<dbReference type="Gramene" id="KGN52347">
    <property type="protein sequence ID" value="KGN52347"/>
    <property type="gene ID" value="Csa_5G626560"/>
</dbReference>
<reference evidence="1 2" key="1">
    <citation type="journal article" date="2009" name="Nat. Genet.">
        <title>The genome of the cucumber, Cucumis sativus L.</title>
        <authorList>
            <person name="Huang S."/>
            <person name="Li R."/>
            <person name="Zhang Z."/>
            <person name="Li L."/>
            <person name="Gu X."/>
            <person name="Fan W."/>
            <person name="Lucas W.J."/>
            <person name="Wang X."/>
            <person name="Xie B."/>
            <person name="Ni P."/>
            <person name="Ren Y."/>
            <person name="Zhu H."/>
            <person name="Li J."/>
            <person name="Lin K."/>
            <person name="Jin W."/>
            <person name="Fei Z."/>
            <person name="Li G."/>
            <person name="Staub J."/>
            <person name="Kilian A."/>
            <person name="van der Vossen E.A."/>
            <person name="Wu Y."/>
            <person name="Guo J."/>
            <person name="He J."/>
            <person name="Jia Z."/>
            <person name="Ren Y."/>
            <person name="Tian G."/>
            <person name="Lu Y."/>
            <person name="Ruan J."/>
            <person name="Qian W."/>
            <person name="Wang M."/>
            <person name="Huang Q."/>
            <person name="Li B."/>
            <person name="Xuan Z."/>
            <person name="Cao J."/>
            <person name="Asan"/>
            <person name="Wu Z."/>
            <person name="Zhang J."/>
            <person name="Cai Q."/>
            <person name="Bai Y."/>
            <person name="Zhao B."/>
            <person name="Han Y."/>
            <person name="Li Y."/>
            <person name="Li X."/>
            <person name="Wang S."/>
            <person name="Shi Q."/>
            <person name="Liu S."/>
            <person name="Cho W.K."/>
            <person name="Kim J.Y."/>
            <person name="Xu Y."/>
            <person name="Heller-Uszynska K."/>
            <person name="Miao H."/>
            <person name="Cheng Z."/>
            <person name="Zhang S."/>
            <person name="Wu J."/>
            <person name="Yang Y."/>
            <person name="Kang H."/>
            <person name="Li M."/>
            <person name="Liang H."/>
            <person name="Ren X."/>
            <person name="Shi Z."/>
            <person name="Wen M."/>
            <person name="Jian M."/>
            <person name="Yang H."/>
            <person name="Zhang G."/>
            <person name="Yang Z."/>
            <person name="Chen R."/>
            <person name="Liu S."/>
            <person name="Li J."/>
            <person name="Ma L."/>
            <person name="Liu H."/>
            <person name="Zhou Y."/>
            <person name="Zhao J."/>
            <person name="Fang X."/>
            <person name="Li G."/>
            <person name="Fang L."/>
            <person name="Li Y."/>
            <person name="Liu D."/>
            <person name="Zheng H."/>
            <person name="Zhang Y."/>
            <person name="Qin N."/>
            <person name="Li Z."/>
            <person name="Yang G."/>
            <person name="Yang S."/>
            <person name="Bolund L."/>
            <person name="Kristiansen K."/>
            <person name="Zheng H."/>
            <person name="Li S."/>
            <person name="Zhang X."/>
            <person name="Yang H."/>
            <person name="Wang J."/>
            <person name="Sun R."/>
            <person name="Zhang B."/>
            <person name="Jiang S."/>
            <person name="Wang J."/>
            <person name="Du Y."/>
            <person name="Li S."/>
        </authorList>
    </citation>
    <scope>NUCLEOTIDE SEQUENCE [LARGE SCALE GENOMIC DNA]</scope>
    <source>
        <strain evidence="2">cv. 9930</strain>
    </source>
</reference>
<gene>
    <name evidence="1" type="ORF">Csa_5G626560</name>
</gene>
<proteinExistence type="predicted"/>
<accession>A0A0A0KV72</accession>
<dbReference type="AlphaFoldDB" id="A0A0A0KV72"/>
<reference evidence="1 2" key="3">
    <citation type="journal article" date="2010" name="BMC Genomics">
        <title>Transcriptome sequencing and comparative analysis of cucumber flowers with different sex types.</title>
        <authorList>
            <person name="Guo S."/>
            <person name="Zheng Y."/>
            <person name="Joung J.G."/>
            <person name="Liu S."/>
            <person name="Zhang Z."/>
            <person name="Crasta O.R."/>
            <person name="Sobral B.W."/>
            <person name="Xu Y."/>
            <person name="Huang S."/>
            <person name="Fei Z."/>
        </authorList>
    </citation>
    <scope>NUCLEOTIDE SEQUENCE [LARGE SCALE GENOMIC DNA]</scope>
    <source>
        <strain evidence="2">cv. 9930</strain>
    </source>
</reference>
<reference evidence="1 2" key="2">
    <citation type="journal article" date="2009" name="PLoS ONE">
        <title>An integrated genetic and cytogenetic map of the cucumber genome.</title>
        <authorList>
            <person name="Ren Y."/>
            <person name="Zhang Z."/>
            <person name="Liu J."/>
            <person name="Staub J.E."/>
            <person name="Han Y."/>
            <person name="Cheng Z."/>
            <person name="Li X."/>
            <person name="Lu J."/>
            <person name="Miao H."/>
            <person name="Kang H."/>
            <person name="Xie B."/>
            <person name="Gu X."/>
            <person name="Wang X."/>
            <person name="Du Y."/>
            <person name="Jin W."/>
            <person name="Huang S."/>
        </authorList>
    </citation>
    <scope>NUCLEOTIDE SEQUENCE [LARGE SCALE GENOMIC DNA]</scope>
    <source>
        <strain evidence="2">cv. 9930</strain>
    </source>
</reference>
<protein>
    <submittedName>
        <fullName evidence="1">Uncharacterized protein</fullName>
    </submittedName>
</protein>
<reference evidence="1 2" key="4">
    <citation type="journal article" date="2011" name="BMC Genomics">
        <title>RNA-Seq improves annotation of protein-coding genes in the cucumber genome.</title>
        <authorList>
            <person name="Li Z."/>
            <person name="Zhang Z."/>
            <person name="Yan P."/>
            <person name="Huang S."/>
            <person name="Fei Z."/>
            <person name="Lin K."/>
        </authorList>
    </citation>
    <scope>NUCLEOTIDE SEQUENCE [LARGE SCALE GENOMIC DNA]</scope>
    <source>
        <strain evidence="2">cv. 9930</strain>
    </source>
</reference>
<name>A0A0A0KV72_CUCSA</name>
<sequence>MAINVGMLKKKLGMTHSKLSLVKRVSANSFSKKNASSKVKIPKLLPFKGLRDKGNQKFPMGHQRILQDPRDRHGGTGLHCHHVPHQTPNHGGILEHKLELIYAIIFGFVWFNLF</sequence>
<organism evidence="1 2">
    <name type="scientific">Cucumis sativus</name>
    <name type="common">Cucumber</name>
    <dbReference type="NCBI Taxonomy" id="3659"/>
    <lineage>
        <taxon>Eukaryota</taxon>
        <taxon>Viridiplantae</taxon>
        <taxon>Streptophyta</taxon>
        <taxon>Embryophyta</taxon>
        <taxon>Tracheophyta</taxon>
        <taxon>Spermatophyta</taxon>
        <taxon>Magnoliopsida</taxon>
        <taxon>eudicotyledons</taxon>
        <taxon>Gunneridae</taxon>
        <taxon>Pentapetalae</taxon>
        <taxon>rosids</taxon>
        <taxon>fabids</taxon>
        <taxon>Cucurbitales</taxon>
        <taxon>Cucurbitaceae</taxon>
        <taxon>Benincaseae</taxon>
        <taxon>Cucumis</taxon>
    </lineage>
</organism>
<dbReference type="Proteomes" id="UP000029981">
    <property type="component" value="Chromosome 5"/>
</dbReference>
<evidence type="ECO:0000313" key="1">
    <source>
        <dbReference type="EMBL" id="KGN52347.1"/>
    </source>
</evidence>
<dbReference type="EMBL" id="CM002926">
    <property type="protein sequence ID" value="KGN52347.1"/>
    <property type="molecule type" value="Genomic_DNA"/>
</dbReference>
<evidence type="ECO:0000313" key="2">
    <source>
        <dbReference type="Proteomes" id="UP000029981"/>
    </source>
</evidence>